<dbReference type="GeneID" id="68349801"/>
<evidence type="ECO:0000256" key="1">
    <source>
        <dbReference type="ARBA" id="ARBA00022679"/>
    </source>
</evidence>
<gene>
    <name evidence="4" type="ORF">HRG_00672</name>
</gene>
<proteinExistence type="predicted"/>
<dbReference type="GO" id="GO:0016740">
    <property type="term" value="F:transferase activity"/>
    <property type="evidence" value="ECO:0007669"/>
    <property type="project" value="UniProtKB-KW"/>
</dbReference>
<dbReference type="AlphaFoldDB" id="A0A9P8SNM2"/>
<dbReference type="EMBL" id="JAIZPD010000001">
    <property type="protein sequence ID" value="KAH0968030.1"/>
    <property type="molecule type" value="Genomic_DNA"/>
</dbReference>
<dbReference type="RefSeq" id="XP_044725543.1">
    <property type="nucleotide sequence ID" value="XM_044859143.1"/>
</dbReference>
<dbReference type="Proteomes" id="UP000824596">
    <property type="component" value="Unassembled WGS sequence"/>
</dbReference>
<dbReference type="Pfam" id="PF10250">
    <property type="entry name" value="O-FucT"/>
    <property type="match status" value="1"/>
</dbReference>
<accession>A0A9P8SNM2</accession>
<dbReference type="CDD" id="cd11296">
    <property type="entry name" value="O-FucT_like"/>
    <property type="match status" value="1"/>
</dbReference>
<dbReference type="InterPro" id="IPR019378">
    <property type="entry name" value="GDP-Fuc_O-FucTrfase"/>
</dbReference>
<dbReference type="GO" id="GO:0006004">
    <property type="term" value="P:fucose metabolic process"/>
    <property type="evidence" value="ECO:0007669"/>
    <property type="project" value="UniProtKB-KW"/>
</dbReference>
<keyword evidence="1" id="KW-0808">Transferase</keyword>
<sequence>MAVLSFCYIQVQALAVLRLNYDALRNSWSTAQIRAEPTIEPTIEPTVIPEIAKAIPSPEPKPSLHEKEGFIDKFMNSSITGSYGWEDLQALCSGGDRPWNPNIIFECPTQTGGIGNIRQATLQCLRYAIGARGSFVIPRLARRNDKDVSDFRTADIVPFDYMFDLALFQHTIRSHCPQLILYESIEDVRDNPENMTTAGITPVDELEFAPADPTDSEPVLANPDAWPSLFDEWLSKQSPEPPTPASPFRVQLNQFHVWCSWPTVFDSLELTRHFSELLPVKPAVYRLAGTALYNLADRYNSRKSYLGVHLRVEKDAKDYHYTSYETQAGYIRARVQQTGEASPNPIIYVASGDHDGVIQFKSDFPFAQVISKHDLLDGADLVNLNELTWDIQSLVDLLILERADHVFGVHDSSFSWKIALRRAAAVNKVVA</sequence>
<organism evidence="4 5">
    <name type="scientific">Hirsutella rhossiliensis</name>
    <dbReference type="NCBI Taxonomy" id="111463"/>
    <lineage>
        <taxon>Eukaryota</taxon>
        <taxon>Fungi</taxon>
        <taxon>Dikarya</taxon>
        <taxon>Ascomycota</taxon>
        <taxon>Pezizomycotina</taxon>
        <taxon>Sordariomycetes</taxon>
        <taxon>Hypocreomycetidae</taxon>
        <taxon>Hypocreales</taxon>
        <taxon>Ophiocordycipitaceae</taxon>
        <taxon>Hirsutella</taxon>
    </lineage>
</organism>
<evidence type="ECO:0000313" key="5">
    <source>
        <dbReference type="Proteomes" id="UP000824596"/>
    </source>
</evidence>
<protein>
    <submittedName>
        <fullName evidence="4">GDP-fucose protein o-fucosyltransferase domain-containing protein</fullName>
    </submittedName>
</protein>
<keyword evidence="2" id="KW-0294">Fucose metabolism</keyword>
<name>A0A9P8SNM2_9HYPO</name>
<evidence type="ECO:0000313" key="4">
    <source>
        <dbReference type="EMBL" id="KAH0968030.1"/>
    </source>
</evidence>
<keyword evidence="3" id="KW-0119">Carbohydrate metabolism</keyword>
<dbReference type="Gene3D" id="3.40.50.11350">
    <property type="match status" value="1"/>
</dbReference>
<keyword evidence="5" id="KW-1185">Reference proteome</keyword>
<evidence type="ECO:0000256" key="3">
    <source>
        <dbReference type="ARBA" id="ARBA00023277"/>
    </source>
</evidence>
<comment type="caution">
    <text evidence="4">The sequence shown here is derived from an EMBL/GenBank/DDBJ whole genome shotgun (WGS) entry which is preliminary data.</text>
</comment>
<reference evidence="4" key="1">
    <citation type="submission" date="2021-09" db="EMBL/GenBank/DDBJ databases">
        <title>A high-quality genome of the endoparasitic fungus Hirsutella rhossiliensis with a comparison of Hirsutella genomes reveals transposable elements contributing to genome size variation.</title>
        <authorList>
            <person name="Lin R."/>
            <person name="Jiao Y."/>
            <person name="Sun X."/>
            <person name="Ling J."/>
            <person name="Xie B."/>
            <person name="Cheng X."/>
        </authorList>
    </citation>
    <scope>NUCLEOTIDE SEQUENCE</scope>
    <source>
        <strain evidence="4">HR02</strain>
    </source>
</reference>
<evidence type="ECO:0000256" key="2">
    <source>
        <dbReference type="ARBA" id="ARBA00023253"/>
    </source>
</evidence>
<dbReference type="OrthoDB" id="20368at2759"/>